<dbReference type="EMBL" id="JAENIJ010000051">
    <property type="protein sequence ID" value="MBK1884458.1"/>
    <property type="molecule type" value="Genomic_DNA"/>
</dbReference>
<dbReference type="AlphaFoldDB" id="A0A934S9T1"/>
<keyword evidence="1" id="KW-1133">Transmembrane helix</keyword>
<dbReference type="Proteomes" id="UP000603141">
    <property type="component" value="Unassembled WGS sequence"/>
</dbReference>
<keyword evidence="1" id="KW-0472">Membrane</keyword>
<name>A0A934S9T1_9BACT</name>
<keyword evidence="3" id="KW-1185">Reference proteome</keyword>
<protein>
    <submittedName>
        <fullName evidence="2">Uncharacterized protein</fullName>
    </submittedName>
</protein>
<keyword evidence="1" id="KW-0812">Transmembrane</keyword>
<sequence length="48" mass="5372">MEDLVDQVTHLLLEFALPVLACFLTAVLFLGGFYFTTDAFSALYDLIN</sequence>
<reference evidence="2" key="1">
    <citation type="submission" date="2021-01" db="EMBL/GenBank/DDBJ databases">
        <title>Modified the classification status of verrucomicrobia.</title>
        <authorList>
            <person name="Feng X."/>
        </authorList>
    </citation>
    <scope>NUCLEOTIDE SEQUENCE</scope>
    <source>
        <strain evidence="2">KCTC 22041</strain>
    </source>
</reference>
<proteinExistence type="predicted"/>
<feature type="transmembrane region" description="Helical" evidence="1">
    <location>
        <begin position="12"/>
        <end position="35"/>
    </location>
</feature>
<evidence type="ECO:0000313" key="2">
    <source>
        <dbReference type="EMBL" id="MBK1884458.1"/>
    </source>
</evidence>
<comment type="caution">
    <text evidence="2">The sequence shown here is derived from an EMBL/GenBank/DDBJ whole genome shotgun (WGS) entry which is preliminary data.</text>
</comment>
<gene>
    <name evidence="2" type="ORF">JIN85_18725</name>
</gene>
<organism evidence="2 3">
    <name type="scientific">Luteolibacter pohnpeiensis</name>
    <dbReference type="NCBI Taxonomy" id="454153"/>
    <lineage>
        <taxon>Bacteria</taxon>
        <taxon>Pseudomonadati</taxon>
        <taxon>Verrucomicrobiota</taxon>
        <taxon>Verrucomicrobiia</taxon>
        <taxon>Verrucomicrobiales</taxon>
        <taxon>Verrucomicrobiaceae</taxon>
        <taxon>Luteolibacter</taxon>
    </lineage>
</organism>
<evidence type="ECO:0000256" key="1">
    <source>
        <dbReference type="SAM" id="Phobius"/>
    </source>
</evidence>
<accession>A0A934S9T1</accession>
<evidence type="ECO:0000313" key="3">
    <source>
        <dbReference type="Proteomes" id="UP000603141"/>
    </source>
</evidence>